<dbReference type="PANTHER" id="PTHR43567:SF1">
    <property type="entry name" value="FLAVOREDOXIN"/>
    <property type="match status" value="1"/>
</dbReference>
<dbReference type="InterPro" id="IPR002563">
    <property type="entry name" value="Flavin_Rdtase-like_dom"/>
</dbReference>
<proteinExistence type="inferred from homology"/>
<evidence type="ECO:0000313" key="6">
    <source>
        <dbReference type="Proteomes" id="UP000823914"/>
    </source>
</evidence>
<protein>
    <submittedName>
        <fullName evidence="5">Flavin reductase</fullName>
    </submittedName>
</protein>
<organism evidence="5 6">
    <name type="scientific">Candidatus Treponema excrementipullorum</name>
    <dbReference type="NCBI Taxonomy" id="2838768"/>
    <lineage>
        <taxon>Bacteria</taxon>
        <taxon>Pseudomonadati</taxon>
        <taxon>Spirochaetota</taxon>
        <taxon>Spirochaetia</taxon>
        <taxon>Spirochaetales</taxon>
        <taxon>Treponemataceae</taxon>
        <taxon>Treponema</taxon>
    </lineage>
</organism>
<dbReference type="Pfam" id="PF01613">
    <property type="entry name" value="Flavin_Reduct"/>
    <property type="match status" value="1"/>
</dbReference>
<dbReference type="InterPro" id="IPR052174">
    <property type="entry name" value="Flavoredoxin"/>
</dbReference>
<dbReference type="EMBL" id="JAHLFV010000222">
    <property type="protein sequence ID" value="MBU3850826.1"/>
    <property type="molecule type" value="Genomic_DNA"/>
</dbReference>
<comment type="cofactor">
    <cofactor evidence="1">
        <name>FMN</name>
        <dbReference type="ChEBI" id="CHEBI:58210"/>
    </cofactor>
</comment>
<dbReference type="GO" id="GO:0010181">
    <property type="term" value="F:FMN binding"/>
    <property type="evidence" value="ECO:0007669"/>
    <property type="project" value="InterPro"/>
</dbReference>
<evidence type="ECO:0000259" key="4">
    <source>
        <dbReference type="Pfam" id="PF01613"/>
    </source>
</evidence>
<name>A0A9E2L511_9SPIR</name>
<sequence length="156" mass="17857">MKNFHKTDLIKAYKMIKGDRTKIIATKSKDFDFYNLTPIDWCMPMDYDPVTRVIFSCDPKHQCDSNIRHHKEFALCIPQTPQERIINSCGSVSDPNADKFKMFNILGTKASQIDVLLPMENIESWIECKLLRIIRVGSVDLIIGEAVAAYEQSDIA</sequence>
<dbReference type="SUPFAM" id="SSF50475">
    <property type="entry name" value="FMN-binding split barrel"/>
    <property type="match status" value="1"/>
</dbReference>
<dbReference type="InterPro" id="IPR012349">
    <property type="entry name" value="Split_barrel_FMN-bd"/>
</dbReference>
<dbReference type="PANTHER" id="PTHR43567">
    <property type="entry name" value="FLAVOREDOXIN-RELATED-RELATED"/>
    <property type="match status" value="1"/>
</dbReference>
<dbReference type="GO" id="GO:0016646">
    <property type="term" value="F:oxidoreductase activity, acting on the CH-NH group of donors, NAD or NADP as acceptor"/>
    <property type="evidence" value="ECO:0007669"/>
    <property type="project" value="UniProtKB-ARBA"/>
</dbReference>
<reference evidence="5" key="2">
    <citation type="submission" date="2021-04" db="EMBL/GenBank/DDBJ databases">
        <authorList>
            <person name="Gilroy R."/>
        </authorList>
    </citation>
    <scope>NUCLEOTIDE SEQUENCE</scope>
    <source>
        <strain evidence="5">Gambia15-2214</strain>
    </source>
</reference>
<comment type="caution">
    <text evidence="5">The sequence shown here is derived from an EMBL/GenBank/DDBJ whole genome shotgun (WGS) entry which is preliminary data.</text>
</comment>
<comment type="similarity">
    <text evidence="3">Belongs to the flavoredoxin family.</text>
</comment>
<evidence type="ECO:0000256" key="1">
    <source>
        <dbReference type="ARBA" id="ARBA00001917"/>
    </source>
</evidence>
<reference evidence="5" key="1">
    <citation type="journal article" date="2021" name="PeerJ">
        <title>Extensive microbial diversity within the chicken gut microbiome revealed by metagenomics and culture.</title>
        <authorList>
            <person name="Gilroy R."/>
            <person name="Ravi A."/>
            <person name="Getino M."/>
            <person name="Pursley I."/>
            <person name="Horton D.L."/>
            <person name="Alikhan N.F."/>
            <person name="Baker D."/>
            <person name="Gharbi K."/>
            <person name="Hall N."/>
            <person name="Watson M."/>
            <person name="Adriaenssens E.M."/>
            <person name="Foster-Nyarko E."/>
            <person name="Jarju S."/>
            <person name="Secka A."/>
            <person name="Antonio M."/>
            <person name="Oren A."/>
            <person name="Chaudhuri R.R."/>
            <person name="La Ragione R."/>
            <person name="Hildebrand F."/>
            <person name="Pallen M.J."/>
        </authorList>
    </citation>
    <scope>NUCLEOTIDE SEQUENCE</scope>
    <source>
        <strain evidence="5">Gambia15-2214</strain>
    </source>
</reference>
<evidence type="ECO:0000313" key="5">
    <source>
        <dbReference type="EMBL" id="MBU3850826.1"/>
    </source>
</evidence>
<gene>
    <name evidence="5" type="ORF">IAA16_09695</name>
</gene>
<feature type="domain" description="Flavin reductase like" evidence="4">
    <location>
        <begin position="37"/>
        <end position="154"/>
    </location>
</feature>
<dbReference type="Gene3D" id="2.30.110.10">
    <property type="entry name" value="Electron Transport, Fmn-binding Protein, Chain A"/>
    <property type="match status" value="1"/>
</dbReference>
<dbReference type="AlphaFoldDB" id="A0A9E2L511"/>
<dbReference type="Proteomes" id="UP000823914">
    <property type="component" value="Unassembled WGS sequence"/>
</dbReference>
<keyword evidence="2" id="KW-0285">Flavoprotein</keyword>
<evidence type="ECO:0000256" key="2">
    <source>
        <dbReference type="ARBA" id="ARBA00022630"/>
    </source>
</evidence>
<accession>A0A9E2L511</accession>
<evidence type="ECO:0000256" key="3">
    <source>
        <dbReference type="ARBA" id="ARBA00038054"/>
    </source>
</evidence>